<keyword evidence="4 11" id="KW-0812">Transmembrane</keyword>
<dbReference type="SUPFAM" id="SSF81324">
    <property type="entry name" value="Voltage-gated potassium channels"/>
    <property type="match status" value="1"/>
</dbReference>
<feature type="compositionally biased region" description="Basic residues" evidence="12">
    <location>
        <begin position="339"/>
        <end position="352"/>
    </location>
</feature>
<evidence type="ECO:0000256" key="5">
    <source>
        <dbReference type="ARBA" id="ARBA00022882"/>
    </source>
</evidence>
<dbReference type="STRING" id="6573.A0A210QGC9"/>
<dbReference type="PANTHER" id="PTHR11767:SF102">
    <property type="entry name" value="INWARDLY RECTIFYING POTASSIUM CHANNEL 1, ISOFORM F"/>
    <property type="match status" value="1"/>
</dbReference>
<keyword evidence="8 11" id="KW-0406">Ion transport</keyword>
<dbReference type="InterPro" id="IPR013518">
    <property type="entry name" value="K_chnl_inward-rec_Kir_cyto"/>
</dbReference>
<dbReference type="Pfam" id="PF17655">
    <property type="entry name" value="IRK_C"/>
    <property type="match status" value="1"/>
</dbReference>
<evidence type="ECO:0000313" key="17">
    <source>
        <dbReference type="Proteomes" id="UP000242188"/>
    </source>
</evidence>
<dbReference type="InterPro" id="IPR014756">
    <property type="entry name" value="Ig_E-set"/>
</dbReference>
<evidence type="ECO:0000256" key="6">
    <source>
        <dbReference type="ARBA" id="ARBA00022958"/>
    </source>
</evidence>
<dbReference type="Pfam" id="PF01007">
    <property type="entry name" value="IRK"/>
    <property type="match status" value="1"/>
</dbReference>
<dbReference type="GO" id="GO:0005242">
    <property type="term" value="F:inward rectifier potassium channel activity"/>
    <property type="evidence" value="ECO:0007669"/>
    <property type="project" value="InterPro"/>
</dbReference>
<dbReference type="Proteomes" id="UP000242188">
    <property type="component" value="Unassembled WGS sequence"/>
</dbReference>
<evidence type="ECO:0000256" key="13">
    <source>
        <dbReference type="SAM" id="Phobius"/>
    </source>
</evidence>
<keyword evidence="5 11" id="KW-0851">Voltage-gated channel</keyword>
<keyword evidence="9 13" id="KW-0472">Membrane</keyword>
<dbReference type="GO" id="GO:0034702">
    <property type="term" value="C:monoatomic ion channel complex"/>
    <property type="evidence" value="ECO:0007669"/>
    <property type="project" value="UniProtKB-KW"/>
</dbReference>
<comment type="similarity">
    <text evidence="11">Belongs to the inward rectifier-type potassium channel (TC 1.A.2.1) family.</text>
</comment>
<gene>
    <name evidence="16" type="ORF">KP79_PYT06188</name>
</gene>
<evidence type="ECO:0000313" key="16">
    <source>
        <dbReference type="EMBL" id="OWF47804.1"/>
    </source>
</evidence>
<feature type="region of interest" description="Disordered" evidence="12">
    <location>
        <begin position="339"/>
        <end position="358"/>
    </location>
</feature>
<dbReference type="PRINTS" id="PR01320">
    <property type="entry name" value="KIRCHANNEL"/>
</dbReference>
<dbReference type="AlphaFoldDB" id="A0A210QGC9"/>
<evidence type="ECO:0000259" key="15">
    <source>
        <dbReference type="Pfam" id="PF17655"/>
    </source>
</evidence>
<evidence type="ECO:0000256" key="4">
    <source>
        <dbReference type="ARBA" id="ARBA00022692"/>
    </source>
</evidence>
<name>A0A210QGC9_MIZYE</name>
<evidence type="ECO:0000256" key="12">
    <source>
        <dbReference type="SAM" id="MobiDB-lite"/>
    </source>
</evidence>
<protein>
    <submittedName>
        <fullName evidence="16">ATP-sensitive inward rectifier potassium channel 1</fullName>
    </submittedName>
</protein>
<proteinExistence type="inferred from homology"/>
<comment type="subcellular location">
    <subcellularLocation>
        <location evidence="1 11">Membrane</location>
        <topology evidence="1 11">Multi-pass membrane protein</topology>
    </subcellularLocation>
</comment>
<keyword evidence="2 11" id="KW-0813">Transport</keyword>
<dbReference type="PANTHER" id="PTHR11767">
    <property type="entry name" value="INWARD RECTIFIER POTASSIUM CHANNEL"/>
    <property type="match status" value="1"/>
</dbReference>
<evidence type="ECO:0000259" key="14">
    <source>
        <dbReference type="Pfam" id="PF01007"/>
    </source>
</evidence>
<feature type="transmembrane region" description="Helical" evidence="13">
    <location>
        <begin position="139"/>
        <end position="162"/>
    </location>
</feature>
<comment type="caution">
    <text evidence="16">The sequence shown here is derived from an EMBL/GenBank/DDBJ whole genome shotgun (WGS) entry which is preliminary data.</text>
</comment>
<keyword evidence="10 11" id="KW-0407">Ion channel</keyword>
<keyword evidence="6 11" id="KW-0630">Potassium</keyword>
<reference evidence="16 17" key="1">
    <citation type="journal article" date="2017" name="Nat. Ecol. Evol.">
        <title>Scallop genome provides insights into evolution of bilaterian karyotype and development.</title>
        <authorList>
            <person name="Wang S."/>
            <person name="Zhang J."/>
            <person name="Jiao W."/>
            <person name="Li J."/>
            <person name="Xun X."/>
            <person name="Sun Y."/>
            <person name="Guo X."/>
            <person name="Huan P."/>
            <person name="Dong B."/>
            <person name="Zhang L."/>
            <person name="Hu X."/>
            <person name="Sun X."/>
            <person name="Wang J."/>
            <person name="Zhao C."/>
            <person name="Wang Y."/>
            <person name="Wang D."/>
            <person name="Huang X."/>
            <person name="Wang R."/>
            <person name="Lv J."/>
            <person name="Li Y."/>
            <person name="Zhang Z."/>
            <person name="Liu B."/>
            <person name="Lu W."/>
            <person name="Hui Y."/>
            <person name="Liang J."/>
            <person name="Zhou Z."/>
            <person name="Hou R."/>
            <person name="Li X."/>
            <person name="Liu Y."/>
            <person name="Li H."/>
            <person name="Ning X."/>
            <person name="Lin Y."/>
            <person name="Zhao L."/>
            <person name="Xing Q."/>
            <person name="Dou J."/>
            <person name="Li Y."/>
            <person name="Mao J."/>
            <person name="Guo H."/>
            <person name="Dou H."/>
            <person name="Li T."/>
            <person name="Mu C."/>
            <person name="Jiang W."/>
            <person name="Fu Q."/>
            <person name="Fu X."/>
            <person name="Miao Y."/>
            <person name="Liu J."/>
            <person name="Yu Q."/>
            <person name="Li R."/>
            <person name="Liao H."/>
            <person name="Li X."/>
            <person name="Kong Y."/>
            <person name="Jiang Z."/>
            <person name="Chourrout D."/>
            <person name="Li R."/>
            <person name="Bao Z."/>
        </authorList>
    </citation>
    <scope>NUCLEOTIDE SEQUENCE [LARGE SCALE GENOMIC DNA]</scope>
    <source>
        <strain evidence="16 17">PY_sf001</strain>
    </source>
</reference>
<dbReference type="EMBL" id="NEDP02003775">
    <property type="protein sequence ID" value="OWF47804.1"/>
    <property type="molecule type" value="Genomic_DNA"/>
</dbReference>
<dbReference type="OrthoDB" id="273257at2759"/>
<evidence type="ECO:0000256" key="3">
    <source>
        <dbReference type="ARBA" id="ARBA00022538"/>
    </source>
</evidence>
<dbReference type="Gene3D" id="1.10.287.70">
    <property type="match status" value="1"/>
</dbReference>
<evidence type="ECO:0000256" key="10">
    <source>
        <dbReference type="ARBA" id="ARBA00023303"/>
    </source>
</evidence>
<dbReference type="GO" id="GO:0005886">
    <property type="term" value="C:plasma membrane"/>
    <property type="evidence" value="ECO:0007669"/>
    <property type="project" value="TreeGrafter"/>
</dbReference>
<evidence type="ECO:0000256" key="9">
    <source>
        <dbReference type="ARBA" id="ARBA00023136"/>
    </source>
</evidence>
<feature type="transmembrane region" description="Helical" evidence="13">
    <location>
        <begin position="60"/>
        <end position="81"/>
    </location>
</feature>
<sequence>MMRMSVLPDGCSDFDSNNSKHRVVTKQGTFRVKLDSGNKFIISHYFRDALTTLVDAKWRWSFIIFVMGFILTWLVFALLYYGYSIAHNDPEIISLGEDSDETPCIYNVFDFTSAFLFSIETQHTIGYGYRGLTSECPHAVLTVFFQFVVGLAVHCLTAALVFTKLQRSKCRGETVVFSSKACIGVVDGQWRLMIRVGDFRRSQLLGPKATGIMVRRSADNEGKEYLQQSFIDFQSEGGSDVLTLLWPAVMYHNIDVNSPLWPPEKLDEFGGFSELVVLLEGVIESTSMTVQVRTSYIPEEIHFGYKFQTICPQVQENDKYQCSYFDFNTIRPINYRKKKVQYSQQGHRRQPRPIKEYN</sequence>
<evidence type="ECO:0000256" key="7">
    <source>
        <dbReference type="ARBA" id="ARBA00022989"/>
    </source>
</evidence>
<organism evidence="16 17">
    <name type="scientific">Mizuhopecten yessoensis</name>
    <name type="common">Japanese scallop</name>
    <name type="synonym">Patinopecten yessoensis</name>
    <dbReference type="NCBI Taxonomy" id="6573"/>
    <lineage>
        <taxon>Eukaryota</taxon>
        <taxon>Metazoa</taxon>
        <taxon>Spiralia</taxon>
        <taxon>Lophotrochozoa</taxon>
        <taxon>Mollusca</taxon>
        <taxon>Bivalvia</taxon>
        <taxon>Autobranchia</taxon>
        <taxon>Pteriomorphia</taxon>
        <taxon>Pectinida</taxon>
        <taxon>Pectinoidea</taxon>
        <taxon>Pectinidae</taxon>
        <taxon>Mizuhopecten</taxon>
    </lineage>
</organism>
<evidence type="ECO:0000256" key="8">
    <source>
        <dbReference type="ARBA" id="ARBA00023065"/>
    </source>
</evidence>
<feature type="domain" description="Inward rectifier potassium channel C-terminal" evidence="15">
    <location>
        <begin position="175"/>
        <end position="343"/>
    </location>
</feature>
<keyword evidence="3 11" id="KW-0633">Potassium transport</keyword>
<feature type="domain" description="Potassium channel inwardly rectifying transmembrane" evidence="14">
    <location>
        <begin position="24"/>
        <end position="167"/>
    </location>
</feature>
<accession>A0A210QGC9</accession>
<keyword evidence="7 13" id="KW-1133">Transmembrane helix</keyword>
<dbReference type="InterPro" id="IPR040445">
    <property type="entry name" value="Kir_TM"/>
</dbReference>
<evidence type="ECO:0000256" key="2">
    <source>
        <dbReference type="ARBA" id="ARBA00022448"/>
    </source>
</evidence>
<dbReference type="SUPFAM" id="SSF81296">
    <property type="entry name" value="E set domains"/>
    <property type="match status" value="1"/>
</dbReference>
<dbReference type="Gene3D" id="2.60.40.1400">
    <property type="entry name" value="G protein-activated inward rectifier potassium channel 1"/>
    <property type="match status" value="1"/>
</dbReference>
<dbReference type="GO" id="GO:0034765">
    <property type="term" value="P:regulation of monoatomic ion transmembrane transport"/>
    <property type="evidence" value="ECO:0007669"/>
    <property type="project" value="TreeGrafter"/>
</dbReference>
<evidence type="ECO:0000256" key="11">
    <source>
        <dbReference type="RuleBase" id="RU003822"/>
    </source>
</evidence>
<keyword evidence="17" id="KW-1185">Reference proteome</keyword>
<dbReference type="GO" id="GO:1990573">
    <property type="term" value="P:potassium ion import across plasma membrane"/>
    <property type="evidence" value="ECO:0007669"/>
    <property type="project" value="TreeGrafter"/>
</dbReference>
<dbReference type="InterPro" id="IPR041647">
    <property type="entry name" value="IRK_C"/>
</dbReference>
<dbReference type="InterPro" id="IPR016449">
    <property type="entry name" value="K_chnl_inward-rec_Kir"/>
</dbReference>
<evidence type="ECO:0000256" key="1">
    <source>
        <dbReference type="ARBA" id="ARBA00004141"/>
    </source>
</evidence>